<name>A0AAJ6P8H5_9CYAN</name>
<dbReference type="InterPro" id="IPR018310">
    <property type="entry name" value="Put_endonuclease_Z1-dom"/>
</dbReference>
<dbReference type="AlphaFoldDB" id="A0AAJ6P8H5"/>
<dbReference type="KEGG" id="hbq:QI031_23170"/>
<dbReference type="InterPro" id="IPR027417">
    <property type="entry name" value="P-loop_NTPase"/>
</dbReference>
<dbReference type="SUPFAM" id="SSF52540">
    <property type="entry name" value="P-loop containing nucleoside triphosphate hydrolases"/>
    <property type="match status" value="1"/>
</dbReference>
<dbReference type="EMBL" id="CP124543">
    <property type="protein sequence ID" value="WGV24642.1"/>
    <property type="molecule type" value="Genomic_DNA"/>
</dbReference>
<proteinExistence type="predicted"/>
<dbReference type="Pfam" id="PF10593">
    <property type="entry name" value="Z1"/>
    <property type="match status" value="1"/>
</dbReference>
<sequence length="734" mass="83673">MPNYSETLGMMEISIQANDSSQLWFPVIGEETQALLNHLGLPDEESRTRIQNEAIEVIRRCVPPVSLSGSKTGLVTGYVQSGKTMSFTTVAALACDNGYRMVIVIGGTKTNLFKQSNDRLKKDLRLDTRSDRKWKYFENPRGDKRQNIQSTLDTWHDPSVPEDERQIALLTVMKQSDHLQHLNKLLGNMNLEGVPVLIIDDEADQAGLNNKVNQGAMSTIYRHLIELRQLLPHHSFLQYTATPQAPLLINIVDVLSPDFAEVLTPGTDYSGGKEFFLDNPILIKTIPSYEIPTQDNQIIDPPETFLFAMMLFYLGVAAGYLRDKGRGNRSMMVHPSQKIAPHGEYFFWARQINNQWKKTLDANDPARINLLASFNKAYQDLVKTVTDLPSFDELVKVLPRAINQTNIQQVNTAGGKTPTIDWKNEYAHILVGGQAMDRGFTVEGLTVTYMPRDAGVGNADTIQQRARFFGYKRSYLGYCRVFLEQDVKDAFTTYVEHEEYIRQQLKTYRGKPLSEWKRAFFLDNPLSSPTRGNVLDLPLLRGGFGSDWYVPNYPHDSDEDVINKNQVVVDTFWSQLTALNEKNFGKISVNKHLFATDISLRDTFEQLIIKFRTTHPSDSQRFTGLMLQVQRYLEKNPDELCDIYLMDKGNLRLRTITKNKGTLNLFQGRNSKDPDKYPGDQKIRVEDKITIQIHKLNLYVEAEGRDIANMSVIAIWVPQKMDCQWISQNQGNVV</sequence>
<dbReference type="RefSeq" id="WP_281481961.1">
    <property type="nucleotide sequence ID" value="NZ_CP124543.1"/>
</dbReference>
<evidence type="ECO:0000313" key="2">
    <source>
        <dbReference type="EMBL" id="WGV24642.1"/>
    </source>
</evidence>
<evidence type="ECO:0000259" key="1">
    <source>
        <dbReference type="Pfam" id="PF10593"/>
    </source>
</evidence>
<protein>
    <submittedName>
        <fullName evidence="2">Z1 domain-containing protein</fullName>
    </submittedName>
</protein>
<feature type="domain" description="Putative endonuclease Z1" evidence="1">
    <location>
        <begin position="308"/>
        <end position="511"/>
    </location>
</feature>
<evidence type="ECO:0000313" key="3">
    <source>
        <dbReference type="Proteomes" id="UP001223520"/>
    </source>
</evidence>
<accession>A0AAJ6P8H5</accession>
<dbReference type="Proteomes" id="UP001223520">
    <property type="component" value="Chromosome"/>
</dbReference>
<keyword evidence="3" id="KW-1185">Reference proteome</keyword>
<reference evidence="2 3" key="1">
    <citation type="journal article" date="2023" name="Limnol Oceanogr Lett">
        <title>Environmental adaptations by the intertidal Antarctic cyanobacterium Halotia branconii CENA392 as revealed using long-read genome sequencing.</title>
        <authorList>
            <person name="Dextro R.B."/>
            <person name="Delbaje E."/>
            <person name="Freitas P.N.N."/>
            <person name="Geraldes V."/>
            <person name="Pinto E."/>
            <person name="Long P.F."/>
            <person name="Fiore M.F."/>
        </authorList>
    </citation>
    <scope>NUCLEOTIDE SEQUENCE [LARGE SCALE GENOMIC DNA]</scope>
    <source>
        <strain evidence="2 3">CENA392</strain>
    </source>
</reference>
<gene>
    <name evidence="2" type="ORF">QI031_23170</name>
</gene>
<organism evidence="2 3">
    <name type="scientific">Halotia branconii CENA392</name>
    <dbReference type="NCBI Taxonomy" id="1539056"/>
    <lineage>
        <taxon>Bacteria</taxon>
        <taxon>Bacillati</taxon>
        <taxon>Cyanobacteriota</taxon>
        <taxon>Cyanophyceae</taxon>
        <taxon>Nostocales</taxon>
        <taxon>Nodulariaceae</taxon>
        <taxon>Halotia</taxon>
    </lineage>
</organism>